<dbReference type="SUPFAM" id="SSF161084">
    <property type="entry name" value="MAPEG domain-like"/>
    <property type="match status" value="1"/>
</dbReference>
<evidence type="ECO:0000256" key="3">
    <source>
        <dbReference type="ARBA" id="ARBA00022989"/>
    </source>
</evidence>
<evidence type="ECO:0000313" key="7">
    <source>
        <dbReference type="EMBL" id="CAG5885856.1"/>
    </source>
</evidence>
<dbReference type="EMBL" id="CAJRST010005557">
    <property type="protein sequence ID" value="CAG5885856.1"/>
    <property type="molecule type" value="Genomic_DNA"/>
</dbReference>
<gene>
    <name evidence="7" type="ORF">MMEN_LOCUS5938</name>
</gene>
<feature type="region of interest" description="Disordered" evidence="5">
    <location>
        <begin position="18"/>
        <end position="191"/>
    </location>
</feature>
<feature type="compositionally biased region" description="Basic and acidic residues" evidence="5">
    <location>
        <begin position="118"/>
        <end position="143"/>
    </location>
</feature>
<dbReference type="PANTHER" id="PTHR31004">
    <property type="entry name" value="TRANSMEMBRANE PROTEIN 79"/>
    <property type="match status" value="1"/>
</dbReference>
<proteinExistence type="predicted"/>
<reference evidence="7" key="1">
    <citation type="submission" date="2021-05" db="EMBL/GenBank/DDBJ databases">
        <authorList>
            <person name="Tigano A."/>
        </authorList>
    </citation>
    <scope>NUCLEOTIDE SEQUENCE</scope>
</reference>
<dbReference type="Pfam" id="PF01124">
    <property type="entry name" value="MAPEG"/>
    <property type="match status" value="1"/>
</dbReference>
<dbReference type="GO" id="GO:0032588">
    <property type="term" value="C:trans-Golgi network membrane"/>
    <property type="evidence" value="ECO:0007669"/>
    <property type="project" value="TreeGrafter"/>
</dbReference>
<feature type="transmembrane region" description="Helical" evidence="6">
    <location>
        <begin position="409"/>
        <end position="429"/>
    </location>
</feature>
<keyword evidence="2 6" id="KW-0812">Transmembrane</keyword>
<dbReference type="OrthoDB" id="8887147at2759"/>
<evidence type="ECO:0000256" key="5">
    <source>
        <dbReference type="SAM" id="MobiDB-lite"/>
    </source>
</evidence>
<feature type="compositionally biased region" description="Basic and acidic residues" evidence="5">
    <location>
        <begin position="32"/>
        <end position="45"/>
    </location>
</feature>
<evidence type="ECO:0000256" key="1">
    <source>
        <dbReference type="ARBA" id="ARBA00004370"/>
    </source>
</evidence>
<sequence>MSEQGGLVVDLKEVAILPSGAIAEPQIQGSRKPRDGKSVDGRGDTTDEEEEEEEEMASSAHLEPSTLPWPGDLGKRHLLEQGGDISGPEENDTGISGGSQDLSEDQAQMESQANSKARWRESMPEGERWRDDEMEARRSDKGDGSLADDEQDDDDEEEEEEEDGELVPEKHALGFTPLVTIMNPAGRDPREERKLLPEEAAEREPQAEAEVQFYPEMDMQDDSYNMCENLCSEKLRLVLATLAAGLLFPLLVWGGYELLPFDCPLLDSAPLRVVYTLRCSFFALTPILLGESAASLGVSSLSRVERGVGGLTYPVPPPGVLVQGVARLRYGALAPLYQGHQLNREVMVHGHFVNESVALFLFYFLQLAVMATYVSQDLVKLVPLLSIVFVFGRLIYWLCLCLGSSVRAFGFGFSFFPILAMLGANFYFVCSSVGPGSVFEVAPPTTPPPPRARWWG</sequence>
<feature type="transmembrane region" description="Helical" evidence="6">
    <location>
        <begin position="357"/>
        <end position="375"/>
    </location>
</feature>
<feature type="compositionally biased region" description="Acidic residues" evidence="5">
    <location>
        <begin position="146"/>
        <end position="166"/>
    </location>
</feature>
<dbReference type="InterPro" id="IPR001129">
    <property type="entry name" value="Membr-assoc_MAPEG"/>
</dbReference>
<dbReference type="Proteomes" id="UP000677803">
    <property type="component" value="Unassembled WGS sequence"/>
</dbReference>
<organism evidence="7 8">
    <name type="scientific">Menidia menidia</name>
    <name type="common">Atlantic silverside</name>
    <dbReference type="NCBI Taxonomy" id="238744"/>
    <lineage>
        <taxon>Eukaryota</taxon>
        <taxon>Metazoa</taxon>
        <taxon>Chordata</taxon>
        <taxon>Craniata</taxon>
        <taxon>Vertebrata</taxon>
        <taxon>Euteleostomi</taxon>
        <taxon>Actinopterygii</taxon>
        <taxon>Neopterygii</taxon>
        <taxon>Teleostei</taxon>
        <taxon>Neoteleostei</taxon>
        <taxon>Acanthomorphata</taxon>
        <taxon>Ovalentaria</taxon>
        <taxon>Atherinomorphae</taxon>
        <taxon>Atheriniformes</taxon>
        <taxon>Atherinopsidae</taxon>
        <taxon>Menidiinae</taxon>
        <taxon>Menidia</taxon>
    </lineage>
</organism>
<keyword evidence="4 6" id="KW-0472">Membrane</keyword>
<evidence type="ECO:0000256" key="2">
    <source>
        <dbReference type="ARBA" id="ARBA00022692"/>
    </source>
</evidence>
<keyword evidence="8" id="KW-1185">Reference proteome</keyword>
<name>A0A8S4AK32_9TELE</name>
<evidence type="ECO:0000256" key="4">
    <source>
        <dbReference type="ARBA" id="ARBA00023136"/>
    </source>
</evidence>
<feature type="transmembrane region" description="Helical" evidence="6">
    <location>
        <begin position="235"/>
        <end position="255"/>
    </location>
</feature>
<protein>
    <submittedName>
        <fullName evidence="7">(Atlantic silverside) hypothetical protein</fullName>
    </submittedName>
</protein>
<comment type="subcellular location">
    <subcellularLocation>
        <location evidence="1">Membrane</location>
    </subcellularLocation>
</comment>
<keyword evidence="3 6" id="KW-1133">Transmembrane helix</keyword>
<dbReference type="GO" id="GO:0005765">
    <property type="term" value="C:lysosomal membrane"/>
    <property type="evidence" value="ECO:0007669"/>
    <property type="project" value="TreeGrafter"/>
</dbReference>
<evidence type="ECO:0000313" key="8">
    <source>
        <dbReference type="Proteomes" id="UP000677803"/>
    </source>
</evidence>
<feature type="transmembrane region" description="Helical" evidence="6">
    <location>
        <begin position="275"/>
        <end position="298"/>
    </location>
</feature>
<feature type="compositionally biased region" description="Polar residues" evidence="5">
    <location>
        <begin position="98"/>
        <end position="115"/>
    </location>
</feature>
<comment type="caution">
    <text evidence="7">The sequence shown here is derived from an EMBL/GenBank/DDBJ whole genome shotgun (WGS) entry which is preliminary data.</text>
</comment>
<dbReference type="Gene3D" id="1.20.120.550">
    <property type="entry name" value="Membrane associated eicosanoid/glutathione metabolism-like domain"/>
    <property type="match status" value="1"/>
</dbReference>
<feature type="compositionally biased region" description="Acidic residues" evidence="5">
    <location>
        <begin position="46"/>
        <end position="56"/>
    </location>
</feature>
<evidence type="ECO:0000256" key="6">
    <source>
        <dbReference type="SAM" id="Phobius"/>
    </source>
</evidence>
<dbReference type="AlphaFoldDB" id="A0A8S4AK32"/>
<dbReference type="InterPro" id="IPR023352">
    <property type="entry name" value="MAPEG-like_dom_sf"/>
</dbReference>
<dbReference type="GO" id="GO:0045055">
    <property type="term" value="P:regulated exocytosis"/>
    <property type="evidence" value="ECO:0007669"/>
    <property type="project" value="TreeGrafter"/>
</dbReference>
<accession>A0A8S4AK32</accession>
<dbReference type="PANTHER" id="PTHR31004:SF2">
    <property type="entry name" value="TRANSMEMBRANE PROTEIN 79A"/>
    <property type="match status" value="1"/>
</dbReference>
<feature type="transmembrane region" description="Helical" evidence="6">
    <location>
        <begin position="381"/>
        <end position="402"/>
    </location>
</feature>